<evidence type="ECO:0000259" key="4">
    <source>
        <dbReference type="PROSITE" id="PS50020"/>
    </source>
</evidence>
<dbReference type="CDD" id="cd01271">
    <property type="entry name" value="PTB2_Fe65"/>
    <property type="match status" value="1"/>
</dbReference>
<evidence type="ECO:0000256" key="1">
    <source>
        <dbReference type="ARBA" id="ARBA00022737"/>
    </source>
</evidence>
<dbReference type="SMART" id="SM00456">
    <property type="entry name" value="WW"/>
    <property type="match status" value="1"/>
</dbReference>
<evidence type="ECO:0000313" key="6">
    <source>
        <dbReference type="EMBL" id="KAI1238263.1"/>
    </source>
</evidence>
<keyword evidence="1" id="KW-0677">Repeat</keyword>
<reference evidence="5" key="1">
    <citation type="submission" date="2020-10" db="EMBL/GenBank/DDBJ databases">
        <title>Feather gene expression reveals the developmental basis of iridescence in African starlings.</title>
        <authorList>
            <person name="Rubenstein D.R."/>
        </authorList>
    </citation>
    <scope>NUCLEOTIDE SEQUENCE</scope>
    <source>
        <strain evidence="5">SS15</strain>
        <tissue evidence="5">Liver</tissue>
    </source>
</reference>
<dbReference type="InterPro" id="IPR001202">
    <property type="entry name" value="WW_dom"/>
</dbReference>
<reference evidence="6" key="3">
    <citation type="submission" date="2022-01" db="EMBL/GenBank/DDBJ databases">
        <authorList>
            <person name="Rubenstein D.R."/>
        </authorList>
    </citation>
    <scope>NUCLEOTIDE SEQUENCE</scope>
    <source>
        <strain evidence="6">SS15</strain>
        <tissue evidence="6">Liver</tissue>
    </source>
</reference>
<feature type="compositionally biased region" description="Polar residues" evidence="2">
    <location>
        <begin position="448"/>
        <end position="458"/>
    </location>
</feature>
<evidence type="ECO:0000313" key="7">
    <source>
        <dbReference type="Proteomes" id="UP000618051"/>
    </source>
</evidence>
<dbReference type="FunFam" id="2.30.29.30:FF:000143">
    <property type="entry name" value="amyloid beta A4 precursor protein-binding family B member 3 isoform X2"/>
    <property type="match status" value="1"/>
</dbReference>
<dbReference type="SMART" id="SM00462">
    <property type="entry name" value="PTB"/>
    <property type="match status" value="2"/>
</dbReference>
<dbReference type="GO" id="GO:0006355">
    <property type="term" value="P:regulation of DNA-templated transcription"/>
    <property type="evidence" value="ECO:0007669"/>
    <property type="project" value="TreeGrafter"/>
</dbReference>
<dbReference type="GO" id="GO:0005737">
    <property type="term" value="C:cytoplasm"/>
    <property type="evidence" value="ECO:0007669"/>
    <property type="project" value="TreeGrafter"/>
</dbReference>
<sequence>MCWLLLLGVSSSFIMDGLVKKRLRLGSFWPPIGKAHQLNGSTRGSIVMEKYSLLLSDPLHFCRFEAEKLGEAPAFCGVGEAGEKDQVAAAYSPLGEPGKMVPIHGALVEFLIAVLGHKLEEEVNFNGGSWDSCLKDNLRKSSQSDNLKFYNVFKSRFHTGSCDITSWLACLISAATEAVLVLQNLVLLDRLSKELGRSKFSHQERQNFYVITADTEPYTDMNRERLQAANSRATDKISNYNLFPDALLTPREPCQKYFQVSNNSDYYIDSGVDALAVFMASGSTTDVVNRNSPATPPNTLNLRSSHNELLNADIRHTETKNSTPPKCRKKYALTNIQTAMGLSDPAAQPLLGNSSANIKLVKNGENQLRKAAEQGQQDPNKNLGTTAGVNVTSEKFESNEPIPQDSSGCEILPSQPRRTKSFLNYYADLETSARDLEQGFGVMEDKSAQSNSQASTVIVNGEVLPRKQNKIPSPEDGQVATVSSSPETKKDHPKTGAKTDCALHRIQNLAPSDEDSSWTTLSQDSASPSSPDETDIWSDHSFQTDPDLPPGWKKINDIAGIYYWHIPTGTTQWQRPVSIPTDLQGSRKGSLGSITPSPTPETEDLHAATVNPDPSLKEFEGATLRYASLKLRNGPQSDDDDSCSINSDPEAKCFAVRSLGWVEMAEEDLAPGKSSVAVNNCIRQLSYCKNDIRDTVGIWGEGKDMYLILENDMLNLIDPMDRTVLHSQPIVSIRVWGVGRDNGRLGSDDLKRLVGLFSLEMTGVIPQIALLAHLKEKFLWMEKSDLQGGGDLCPCKQLTLNNLQESTVAEMLDCVLSAFVQNTDLYPVPITGKFLMDDVVTINWIMAERKNAKAMACSSLQDRTNVTLDVPLQVDFPTPKTELVQKFHVQYLGMLPVAKPVGMDTLNSAIESLMASSSKDDWLPVTMNVADATVTVINERNEEEVMVECRVRFLSFMGVGKDIHTFAFIMDTGNQHFECHVFWCEPNAGNVSEAVQAACMLRYQKCLVARPPSQKVRPPPPPADSVTRRVTTNGSKVTPEDVYSTTTAYDNKKPKPIDYNEEPQYKKRLQTKVRWSVEWVLSPFSVASTNKEKRLTENSPIALVLYQVQQAT</sequence>
<evidence type="ECO:0000313" key="5">
    <source>
        <dbReference type="EMBL" id="KAG0121417.1"/>
    </source>
</evidence>
<dbReference type="CDD" id="cd00201">
    <property type="entry name" value="WW"/>
    <property type="match status" value="1"/>
</dbReference>
<proteinExistence type="predicted"/>
<dbReference type="EMBL" id="JADDUC010000050">
    <property type="protein sequence ID" value="KAG0121417.1"/>
    <property type="molecule type" value="Genomic_DNA"/>
</dbReference>
<dbReference type="GO" id="GO:0001540">
    <property type="term" value="F:amyloid-beta binding"/>
    <property type="evidence" value="ECO:0007669"/>
    <property type="project" value="InterPro"/>
</dbReference>
<dbReference type="EMBL" id="JADDUC020000006">
    <property type="protein sequence ID" value="KAI1238263.1"/>
    <property type="molecule type" value="Genomic_DNA"/>
</dbReference>
<dbReference type="PROSITE" id="PS50020">
    <property type="entry name" value="WW_DOMAIN_2"/>
    <property type="match status" value="1"/>
</dbReference>
<dbReference type="PANTHER" id="PTHR14058:SF11">
    <property type="entry name" value="AMYLOID BETA PRECURSOR PROTEIN BINDING FAMILY B MEMBER 2"/>
    <property type="match status" value="1"/>
</dbReference>
<name>A0A835NT48_9PASS</name>
<dbReference type="PROSITE" id="PS01159">
    <property type="entry name" value="WW_DOMAIN_1"/>
    <property type="match status" value="1"/>
</dbReference>
<dbReference type="OrthoDB" id="5969782at2759"/>
<feature type="region of interest" description="Disordered" evidence="2">
    <location>
        <begin position="582"/>
        <end position="606"/>
    </location>
</feature>
<dbReference type="Proteomes" id="UP000618051">
    <property type="component" value="Unassembled WGS sequence"/>
</dbReference>
<dbReference type="InterPro" id="IPR011993">
    <property type="entry name" value="PH-like_dom_sf"/>
</dbReference>
<dbReference type="FunFam" id="2.20.70.10:FF:000003">
    <property type="entry name" value="amyloid beta A4 precursor protein-binding family B member 2"/>
    <property type="match status" value="1"/>
</dbReference>
<dbReference type="PROSITE" id="PS01179">
    <property type="entry name" value="PID"/>
    <property type="match status" value="1"/>
</dbReference>
<keyword evidence="7" id="KW-1185">Reference proteome</keyword>
<feature type="domain" description="PID" evidence="3">
    <location>
        <begin position="886"/>
        <end position="1012"/>
    </location>
</feature>
<dbReference type="InterPro" id="IPR006020">
    <property type="entry name" value="PTB/PI_dom"/>
</dbReference>
<evidence type="ECO:0000259" key="3">
    <source>
        <dbReference type="PROSITE" id="PS01179"/>
    </source>
</evidence>
<dbReference type="InterPro" id="IPR036020">
    <property type="entry name" value="WW_dom_sf"/>
</dbReference>
<dbReference type="SUPFAM" id="SSF50729">
    <property type="entry name" value="PH domain-like"/>
    <property type="match status" value="2"/>
</dbReference>
<feature type="region of interest" description="Disordered" evidence="2">
    <location>
        <begin position="1011"/>
        <end position="1044"/>
    </location>
</feature>
<feature type="region of interest" description="Disordered" evidence="2">
    <location>
        <begin position="445"/>
        <end position="548"/>
    </location>
</feature>
<reference evidence="6 7" key="2">
    <citation type="journal article" date="2021" name="J. Hered.">
        <title>Feather Gene Expression Elucidates the Developmental Basis of Plumage Iridescence in African Starlings.</title>
        <authorList>
            <person name="Rubenstein D.R."/>
            <person name="Corvelo A."/>
            <person name="MacManes M.D."/>
            <person name="Maia R."/>
            <person name="Narzisi G."/>
            <person name="Rousaki A."/>
            <person name="Vandenabeele P."/>
            <person name="Shawkey M.D."/>
            <person name="Solomon J."/>
        </authorList>
    </citation>
    <scope>NUCLEOTIDE SEQUENCE [LARGE SCALE GENOMIC DNA]</scope>
    <source>
        <strain evidence="6">SS15</strain>
    </source>
</reference>
<dbReference type="Pfam" id="PF00397">
    <property type="entry name" value="WW"/>
    <property type="match status" value="1"/>
</dbReference>
<dbReference type="SUPFAM" id="SSF51045">
    <property type="entry name" value="WW domain"/>
    <property type="match status" value="1"/>
</dbReference>
<evidence type="ECO:0000256" key="2">
    <source>
        <dbReference type="SAM" id="MobiDB-lite"/>
    </source>
</evidence>
<feature type="domain" description="WW" evidence="4">
    <location>
        <begin position="546"/>
        <end position="578"/>
    </location>
</feature>
<protein>
    <recommendedName>
        <fullName evidence="8">Amyloid beta A4 protein-binding family B member 2</fullName>
    </recommendedName>
</protein>
<feature type="compositionally biased region" description="Polar residues" evidence="2">
    <location>
        <begin position="517"/>
        <end position="531"/>
    </location>
</feature>
<dbReference type="Pfam" id="PF00640">
    <property type="entry name" value="PID"/>
    <property type="match status" value="2"/>
</dbReference>
<gene>
    <name evidence="6" type="ORF">IHE44_0012981</name>
    <name evidence="5" type="ORF">IHE44_011051</name>
</gene>
<accession>A0A835NT48</accession>
<dbReference type="PANTHER" id="PTHR14058">
    <property type="entry name" value="AMYLOID BETA A4 PRECURSOR PROTEIN-BINDING FAMILY B"/>
    <property type="match status" value="1"/>
</dbReference>
<organism evidence="5">
    <name type="scientific">Lamprotornis superbus</name>
    <dbReference type="NCBI Taxonomy" id="245042"/>
    <lineage>
        <taxon>Eukaryota</taxon>
        <taxon>Metazoa</taxon>
        <taxon>Chordata</taxon>
        <taxon>Craniata</taxon>
        <taxon>Vertebrata</taxon>
        <taxon>Euteleostomi</taxon>
        <taxon>Archelosauria</taxon>
        <taxon>Archosauria</taxon>
        <taxon>Dinosauria</taxon>
        <taxon>Saurischia</taxon>
        <taxon>Theropoda</taxon>
        <taxon>Coelurosauria</taxon>
        <taxon>Aves</taxon>
        <taxon>Neognathae</taxon>
        <taxon>Neoaves</taxon>
        <taxon>Telluraves</taxon>
        <taxon>Australaves</taxon>
        <taxon>Passeriformes</taxon>
        <taxon>Sturnidae</taxon>
        <taxon>Lamprotornis</taxon>
    </lineage>
</organism>
<dbReference type="AlphaFoldDB" id="A0A835NT48"/>
<feature type="region of interest" description="Disordered" evidence="2">
    <location>
        <begin position="368"/>
        <end position="387"/>
    </location>
</feature>
<comment type="caution">
    <text evidence="5">The sequence shown here is derived from an EMBL/GenBank/DDBJ whole genome shotgun (WGS) entry which is preliminary data.</text>
</comment>
<dbReference type="InterPro" id="IPR039576">
    <property type="entry name" value="APBB1/2/3"/>
</dbReference>
<dbReference type="GO" id="GO:0005634">
    <property type="term" value="C:nucleus"/>
    <property type="evidence" value="ECO:0007669"/>
    <property type="project" value="TreeGrafter"/>
</dbReference>
<dbReference type="Gene3D" id="2.20.70.10">
    <property type="match status" value="1"/>
</dbReference>
<dbReference type="FunFam" id="2.30.29.30:FF:000034">
    <property type="entry name" value="amyloid beta A4 precursor protein-binding family B member 2"/>
    <property type="match status" value="1"/>
</dbReference>
<dbReference type="Gene3D" id="2.30.29.30">
    <property type="entry name" value="Pleckstrin-homology domain (PH domain)/Phosphotyrosine-binding domain (PTB)"/>
    <property type="match status" value="2"/>
</dbReference>
<dbReference type="CDD" id="cd01272">
    <property type="entry name" value="PTB1_Fe65"/>
    <property type="match status" value="1"/>
</dbReference>
<feature type="compositionally biased region" description="Polar residues" evidence="2">
    <location>
        <begin position="374"/>
        <end position="387"/>
    </location>
</feature>
<feature type="region of interest" description="Disordered" evidence="2">
    <location>
        <begin position="395"/>
        <end position="414"/>
    </location>
</feature>
<evidence type="ECO:0008006" key="8">
    <source>
        <dbReference type="Google" id="ProtNLM"/>
    </source>
</evidence>